<dbReference type="Proteomes" id="UP001549921">
    <property type="component" value="Unassembled WGS sequence"/>
</dbReference>
<dbReference type="PANTHER" id="PTHR33198:SF19">
    <property type="entry name" value="CCHC-TYPE DOMAIN-CONTAINING PROTEIN"/>
    <property type="match status" value="1"/>
</dbReference>
<name>A0ABD0S9V9_LOXSC</name>
<evidence type="ECO:0000313" key="1">
    <source>
        <dbReference type="EMBL" id="KAL0810582.1"/>
    </source>
</evidence>
<gene>
    <name evidence="1" type="ORF">ABMA28_010699</name>
</gene>
<reference evidence="1 2" key="1">
    <citation type="submission" date="2024-06" db="EMBL/GenBank/DDBJ databases">
        <title>A chromosome-level genome assembly of beet webworm, Loxostege sticticalis.</title>
        <authorList>
            <person name="Zhang Y."/>
        </authorList>
    </citation>
    <scope>NUCLEOTIDE SEQUENCE [LARGE SCALE GENOMIC DNA]</scope>
    <source>
        <strain evidence="1">AQ028</strain>
        <tissue evidence="1">Male pupae</tissue>
    </source>
</reference>
<evidence type="ECO:0000313" key="2">
    <source>
        <dbReference type="Proteomes" id="UP001549921"/>
    </source>
</evidence>
<sequence>MSSLSINFRILSNFDHQQQDWITYKGRLQMWFIANGIDDGADKGGVKRRAILLSALTENSYQLASNLILPKTLDEVNYGEIVEVLDKHFTPKRCGFAERHYFYMAAQRSGEKHTHWAARVRGLAAHCNFKNLEEVLLDKFVMGMAHGPEREKLFAMEIEKLTLGAAVDLAESVRCARAAAANSSAGTGDTVFKIANKSKANGRFCEVFSVRKEKSQSERIVTSKVHLRKMCKQVKFVKLGEESEAEDDGMFFNISSYDGAPMTQTVSINGINLNFEIDSGSSVTAISNKTYKSLFNSVTYHTVKEI</sequence>
<protein>
    <submittedName>
        <fullName evidence="1">Uncharacterized protein</fullName>
    </submittedName>
</protein>
<dbReference type="AlphaFoldDB" id="A0ABD0S9V9"/>
<comment type="caution">
    <text evidence="1">The sequence shown here is derived from an EMBL/GenBank/DDBJ whole genome shotgun (WGS) entry which is preliminary data.</text>
</comment>
<accession>A0ABD0S9V9</accession>
<proteinExistence type="predicted"/>
<dbReference type="EMBL" id="JBEDNZ010000026">
    <property type="protein sequence ID" value="KAL0810582.1"/>
    <property type="molecule type" value="Genomic_DNA"/>
</dbReference>
<dbReference type="PANTHER" id="PTHR33198">
    <property type="entry name" value="ANK_REP_REGION DOMAIN-CONTAINING PROTEIN-RELATED"/>
    <property type="match status" value="1"/>
</dbReference>
<organism evidence="1 2">
    <name type="scientific">Loxostege sticticalis</name>
    <name type="common">Beet webworm moth</name>
    <dbReference type="NCBI Taxonomy" id="481309"/>
    <lineage>
        <taxon>Eukaryota</taxon>
        <taxon>Metazoa</taxon>
        <taxon>Ecdysozoa</taxon>
        <taxon>Arthropoda</taxon>
        <taxon>Hexapoda</taxon>
        <taxon>Insecta</taxon>
        <taxon>Pterygota</taxon>
        <taxon>Neoptera</taxon>
        <taxon>Endopterygota</taxon>
        <taxon>Lepidoptera</taxon>
        <taxon>Glossata</taxon>
        <taxon>Ditrysia</taxon>
        <taxon>Pyraloidea</taxon>
        <taxon>Crambidae</taxon>
        <taxon>Pyraustinae</taxon>
        <taxon>Loxostege</taxon>
    </lineage>
</organism>